<dbReference type="EMBL" id="BAAABX010000048">
    <property type="protein sequence ID" value="GAA0417678.1"/>
    <property type="molecule type" value="Genomic_DNA"/>
</dbReference>
<accession>A0ABP3IQU3</accession>
<name>A0ABP3IQU3_9ACTN</name>
<proteinExistence type="predicted"/>
<comment type="caution">
    <text evidence="1">The sequence shown here is derived from an EMBL/GenBank/DDBJ whole genome shotgun (WGS) entry which is preliminary data.</text>
</comment>
<organism evidence="1 2">
    <name type="scientific">Streptomyces luteireticuli</name>
    <dbReference type="NCBI Taxonomy" id="173858"/>
    <lineage>
        <taxon>Bacteria</taxon>
        <taxon>Bacillati</taxon>
        <taxon>Actinomycetota</taxon>
        <taxon>Actinomycetes</taxon>
        <taxon>Kitasatosporales</taxon>
        <taxon>Streptomycetaceae</taxon>
        <taxon>Streptomyces</taxon>
    </lineage>
</organism>
<evidence type="ECO:0000313" key="1">
    <source>
        <dbReference type="EMBL" id="GAA0417678.1"/>
    </source>
</evidence>
<dbReference type="Proteomes" id="UP001500879">
    <property type="component" value="Unassembled WGS sequence"/>
</dbReference>
<sequence>MSCTSRPTTSGPCHPARPAPTGLRELACCDSDFNITEDVLDTACSILVEAVERSCAPLAAAATATATAGEAAR</sequence>
<gene>
    <name evidence="1" type="ORF">GCM10010357_43780</name>
</gene>
<reference evidence="2" key="1">
    <citation type="journal article" date="2019" name="Int. J. Syst. Evol. Microbiol.">
        <title>The Global Catalogue of Microorganisms (GCM) 10K type strain sequencing project: providing services to taxonomists for standard genome sequencing and annotation.</title>
        <authorList>
            <consortium name="The Broad Institute Genomics Platform"/>
            <consortium name="The Broad Institute Genome Sequencing Center for Infectious Disease"/>
            <person name="Wu L."/>
            <person name="Ma J."/>
        </authorList>
    </citation>
    <scope>NUCLEOTIDE SEQUENCE [LARGE SCALE GENOMIC DNA]</scope>
    <source>
        <strain evidence="2">JCM 4788</strain>
    </source>
</reference>
<keyword evidence="2" id="KW-1185">Reference proteome</keyword>
<protein>
    <submittedName>
        <fullName evidence="1">Uncharacterized protein</fullName>
    </submittedName>
</protein>
<evidence type="ECO:0000313" key="2">
    <source>
        <dbReference type="Proteomes" id="UP001500879"/>
    </source>
</evidence>